<dbReference type="InterPro" id="IPR042070">
    <property type="entry name" value="PucR_C-HTH_sf"/>
</dbReference>
<sequence>MNVYLSTAQAKSIVLQLMQIFPEGVSLCDEDGVILSSSDTGRINRTSPLAKQCIEQANSGKLYNERVVDGNVTATPLFFKDVCVGAVLMLGDNEQIKCLTSIAKAVGESVIYQPYLKDTSQVSDIINFEFLSEWLNTPGEYSLDFYRRGLRNGIDVSQEYGVVLLDGIWNQLSAQKAVESILPHSNYYICLGNNSIVLIMRKGYDPSIIKELSMLFNDVSFATGRTGPNLNEAFVSAQNTMFAGKRLYPESMIYDYRDFEFAYAISGLRQVQFDTKINELFAQPIYDDLVQTLEVFFKESGNQAEVINKLYIHRNTLKYRLDRIQEITGKNPRVFEDLFYLYTAYILHKLKK</sequence>
<accession>A0ABV1G5R4</accession>
<dbReference type="InterPro" id="IPR025736">
    <property type="entry name" value="PucR_C-HTH_dom"/>
</dbReference>
<name>A0ABV1G5R4_9FIRM</name>
<keyword evidence="4" id="KW-1185">Reference proteome</keyword>
<evidence type="ECO:0000259" key="2">
    <source>
        <dbReference type="Pfam" id="PF13556"/>
    </source>
</evidence>
<dbReference type="Gene3D" id="1.10.10.2840">
    <property type="entry name" value="PucR C-terminal helix-turn-helix domain"/>
    <property type="match status" value="1"/>
</dbReference>
<dbReference type="Pfam" id="PF13556">
    <property type="entry name" value="HTH_30"/>
    <property type="match status" value="1"/>
</dbReference>
<reference evidence="3 4" key="1">
    <citation type="submission" date="2024-03" db="EMBL/GenBank/DDBJ databases">
        <title>Human intestinal bacterial collection.</title>
        <authorList>
            <person name="Pauvert C."/>
            <person name="Hitch T.C.A."/>
            <person name="Clavel T."/>
        </authorList>
    </citation>
    <scope>NUCLEOTIDE SEQUENCE [LARGE SCALE GENOMIC DNA]</scope>
    <source>
        <strain evidence="3 4">CLA-AA-H192</strain>
    </source>
</reference>
<proteinExistence type="predicted"/>
<dbReference type="Proteomes" id="UP001491552">
    <property type="component" value="Unassembled WGS sequence"/>
</dbReference>
<feature type="domain" description="PucR C-terminal helix-turn-helix" evidence="2">
    <location>
        <begin position="289"/>
        <end position="345"/>
    </location>
</feature>
<protein>
    <submittedName>
        <fullName evidence="3">Helix-turn-helix domain-containing protein</fullName>
    </submittedName>
</protein>
<dbReference type="InterPro" id="IPR008599">
    <property type="entry name" value="Diacid_rec"/>
</dbReference>
<organism evidence="3 4">
    <name type="scientific">Faecousia intestinalis</name>
    <dbReference type="NCBI Taxonomy" id="3133167"/>
    <lineage>
        <taxon>Bacteria</taxon>
        <taxon>Bacillati</taxon>
        <taxon>Bacillota</taxon>
        <taxon>Clostridia</taxon>
        <taxon>Eubacteriales</taxon>
        <taxon>Oscillospiraceae</taxon>
        <taxon>Faecousia</taxon>
    </lineage>
</organism>
<comment type="caution">
    <text evidence="3">The sequence shown here is derived from an EMBL/GenBank/DDBJ whole genome shotgun (WGS) entry which is preliminary data.</text>
</comment>
<dbReference type="RefSeq" id="WP_349135439.1">
    <property type="nucleotide sequence ID" value="NZ_JBBMFF010000184.1"/>
</dbReference>
<gene>
    <name evidence="3" type="ORF">WMO66_05765</name>
</gene>
<dbReference type="PANTHER" id="PTHR33744">
    <property type="entry name" value="CARBOHYDRATE DIACID REGULATOR"/>
    <property type="match status" value="1"/>
</dbReference>
<dbReference type="InterPro" id="IPR051448">
    <property type="entry name" value="CdaR-like_regulators"/>
</dbReference>
<evidence type="ECO:0000313" key="3">
    <source>
        <dbReference type="EMBL" id="MEQ2510757.1"/>
    </source>
</evidence>
<dbReference type="PANTHER" id="PTHR33744:SF15">
    <property type="entry name" value="CARBOHYDRATE DIACID REGULATOR"/>
    <property type="match status" value="1"/>
</dbReference>
<dbReference type="EMBL" id="JBBMFF010000184">
    <property type="protein sequence ID" value="MEQ2510757.1"/>
    <property type="molecule type" value="Genomic_DNA"/>
</dbReference>
<dbReference type="Pfam" id="PF05651">
    <property type="entry name" value="Diacid_rec"/>
    <property type="match status" value="1"/>
</dbReference>
<evidence type="ECO:0000313" key="4">
    <source>
        <dbReference type="Proteomes" id="UP001491552"/>
    </source>
</evidence>
<evidence type="ECO:0000259" key="1">
    <source>
        <dbReference type="Pfam" id="PF05651"/>
    </source>
</evidence>
<feature type="domain" description="Putative sugar diacid recognition" evidence="1">
    <location>
        <begin position="5"/>
        <end position="134"/>
    </location>
</feature>